<reference evidence="2" key="1">
    <citation type="submission" date="2023-03" db="EMBL/GenBank/DDBJ databases">
        <title>MT1 and MT2 Draft Genomes of Novel Species.</title>
        <authorList>
            <person name="Venkateswaran K."/>
        </authorList>
    </citation>
    <scope>NUCLEOTIDE SEQUENCE</scope>
    <source>
        <strain evidence="2">F6_8S_P_1A</strain>
    </source>
</reference>
<keyword evidence="1" id="KW-0812">Transmembrane</keyword>
<keyword evidence="1" id="KW-0472">Membrane</keyword>
<evidence type="ECO:0000313" key="2">
    <source>
        <dbReference type="EMBL" id="MDN4597946.1"/>
    </source>
</evidence>
<feature type="transmembrane region" description="Helical" evidence="1">
    <location>
        <begin position="146"/>
        <end position="167"/>
    </location>
</feature>
<dbReference type="Proteomes" id="UP001174210">
    <property type="component" value="Unassembled WGS sequence"/>
</dbReference>
<feature type="transmembrane region" description="Helical" evidence="1">
    <location>
        <begin position="109"/>
        <end position="134"/>
    </location>
</feature>
<evidence type="ECO:0000256" key="1">
    <source>
        <dbReference type="SAM" id="Phobius"/>
    </source>
</evidence>
<protein>
    <submittedName>
        <fullName evidence="2">Uncharacterized protein</fullName>
    </submittedName>
</protein>
<feature type="transmembrane region" description="Helical" evidence="1">
    <location>
        <begin position="51"/>
        <end position="72"/>
    </location>
</feature>
<keyword evidence="1" id="KW-1133">Transmembrane helix</keyword>
<name>A0ABT8IZX9_9MICO</name>
<dbReference type="RefSeq" id="WP_301219309.1">
    <property type="nucleotide sequence ID" value="NZ_JAROCB010000003.1"/>
</dbReference>
<feature type="transmembrane region" description="Helical" evidence="1">
    <location>
        <begin position="28"/>
        <end position="45"/>
    </location>
</feature>
<gene>
    <name evidence="2" type="ORF">P5G59_12395</name>
</gene>
<organism evidence="2 3">
    <name type="scientific">Leifsonia virtsii</name>
    <dbReference type="NCBI Taxonomy" id="3035915"/>
    <lineage>
        <taxon>Bacteria</taxon>
        <taxon>Bacillati</taxon>
        <taxon>Actinomycetota</taxon>
        <taxon>Actinomycetes</taxon>
        <taxon>Micrococcales</taxon>
        <taxon>Microbacteriaceae</taxon>
        <taxon>Leifsonia</taxon>
    </lineage>
</organism>
<comment type="caution">
    <text evidence="2">The sequence shown here is derived from an EMBL/GenBank/DDBJ whole genome shotgun (WGS) entry which is preliminary data.</text>
</comment>
<keyword evidence="3" id="KW-1185">Reference proteome</keyword>
<sequence>MSRMTGTLRAAPAASADTAVAVGPAARAFLAVAALGAGLLHAALAPSAPPALLAAFLTMSLAELGWAAGTLARDKPFVFRAVPALALLPVGLWAALAVAGATASGGTAIALPLVPMGVASLLDVAVAATAAVVLRRGRAVRDQSGLRFFLSLAISACAVCAVTIPALGLTDAGIAAVTVHHHH</sequence>
<accession>A0ABT8IZX9</accession>
<proteinExistence type="predicted"/>
<dbReference type="EMBL" id="JAROCB010000003">
    <property type="protein sequence ID" value="MDN4597946.1"/>
    <property type="molecule type" value="Genomic_DNA"/>
</dbReference>
<evidence type="ECO:0000313" key="3">
    <source>
        <dbReference type="Proteomes" id="UP001174210"/>
    </source>
</evidence>
<feature type="transmembrane region" description="Helical" evidence="1">
    <location>
        <begin position="84"/>
        <end position="103"/>
    </location>
</feature>